<gene>
    <name evidence="1" type="ORF">BaRGS_00021014</name>
</gene>
<dbReference type="EMBL" id="JACVVK020000160">
    <property type="protein sequence ID" value="KAK7487747.1"/>
    <property type="molecule type" value="Genomic_DNA"/>
</dbReference>
<comment type="caution">
    <text evidence="1">The sequence shown here is derived from an EMBL/GenBank/DDBJ whole genome shotgun (WGS) entry which is preliminary data.</text>
</comment>
<sequence length="86" mass="9760">SDFCLVVEDSSVDIALTHKISTTLTLGFSQPLGELKDRPVSVLSRVLPTFQLLNSCRRPSKWRHFLYPETAHFETQMRLPCAARLS</sequence>
<proteinExistence type="predicted"/>
<keyword evidence="2" id="KW-1185">Reference proteome</keyword>
<reference evidence="1 2" key="1">
    <citation type="journal article" date="2023" name="Sci. Data">
        <title>Genome assembly of the Korean intertidal mud-creeper Batillaria attramentaria.</title>
        <authorList>
            <person name="Patra A.K."/>
            <person name="Ho P.T."/>
            <person name="Jun S."/>
            <person name="Lee S.J."/>
            <person name="Kim Y."/>
            <person name="Won Y.J."/>
        </authorList>
    </citation>
    <scope>NUCLEOTIDE SEQUENCE [LARGE SCALE GENOMIC DNA]</scope>
    <source>
        <strain evidence="1">Wonlab-2016</strain>
    </source>
</reference>
<feature type="non-terminal residue" evidence="1">
    <location>
        <position position="1"/>
    </location>
</feature>
<dbReference type="Proteomes" id="UP001519460">
    <property type="component" value="Unassembled WGS sequence"/>
</dbReference>
<dbReference type="AlphaFoldDB" id="A0ABD0KL21"/>
<accession>A0ABD0KL21</accession>
<name>A0ABD0KL21_9CAEN</name>
<feature type="non-terminal residue" evidence="1">
    <location>
        <position position="86"/>
    </location>
</feature>
<evidence type="ECO:0000313" key="2">
    <source>
        <dbReference type="Proteomes" id="UP001519460"/>
    </source>
</evidence>
<evidence type="ECO:0000313" key="1">
    <source>
        <dbReference type="EMBL" id="KAK7487747.1"/>
    </source>
</evidence>
<organism evidence="1 2">
    <name type="scientific">Batillaria attramentaria</name>
    <dbReference type="NCBI Taxonomy" id="370345"/>
    <lineage>
        <taxon>Eukaryota</taxon>
        <taxon>Metazoa</taxon>
        <taxon>Spiralia</taxon>
        <taxon>Lophotrochozoa</taxon>
        <taxon>Mollusca</taxon>
        <taxon>Gastropoda</taxon>
        <taxon>Caenogastropoda</taxon>
        <taxon>Sorbeoconcha</taxon>
        <taxon>Cerithioidea</taxon>
        <taxon>Batillariidae</taxon>
        <taxon>Batillaria</taxon>
    </lineage>
</organism>
<protein>
    <submittedName>
        <fullName evidence="1">Uncharacterized protein</fullName>
    </submittedName>
</protein>